<reference evidence="1 2" key="1">
    <citation type="journal article" date="2024" name="Insects">
        <title>An Improved Chromosome-Level Genome Assembly of the Firefly Pyrocoelia pectoralis.</title>
        <authorList>
            <person name="Fu X."/>
            <person name="Meyer-Rochow V.B."/>
            <person name="Ballantyne L."/>
            <person name="Zhu X."/>
        </authorList>
    </citation>
    <scope>NUCLEOTIDE SEQUENCE [LARGE SCALE GENOMIC DNA]</scope>
    <source>
        <strain evidence="1">XCY_ONT2</strain>
    </source>
</reference>
<proteinExistence type="predicted"/>
<comment type="caution">
    <text evidence="1">The sequence shown here is derived from an EMBL/GenBank/DDBJ whole genome shotgun (WGS) entry which is preliminary data.</text>
</comment>
<evidence type="ECO:0000313" key="2">
    <source>
        <dbReference type="Proteomes" id="UP001329430"/>
    </source>
</evidence>
<dbReference type="AlphaFoldDB" id="A0AAN7VE62"/>
<protein>
    <submittedName>
        <fullName evidence="1">Uncharacterized protein</fullName>
    </submittedName>
</protein>
<keyword evidence="2" id="KW-1185">Reference proteome</keyword>
<dbReference type="EMBL" id="JAVRBK010000004">
    <property type="protein sequence ID" value="KAK5645148.1"/>
    <property type="molecule type" value="Genomic_DNA"/>
</dbReference>
<sequence length="125" mass="14186">MPESWRENGMAGEDWFSAFIKRNLELSVRSTKATTLPRATSFNITDMLVFFRQPRKSKRGELVTVDLAVNAIGNSVPPTFIFPCIRFKDHFVRDGPVGCCIGAGNASGWMQEEEFLIYLECFSRK</sequence>
<gene>
    <name evidence="1" type="ORF">RI129_006448</name>
</gene>
<organism evidence="1 2">
    <name type="scientific">Pyrocoelia pectoralis</name>
    <dbReference type="NCBI Taxonomy" id="417401"/>
    <lineage>
        <taxon>Eukaryota</taxon>
        <taxon>Metazoa</taxon>
        <taxon>Ecdysozoa</taxon>
        <taxon>Arthropoda</taxon>
        <taxon>Hexapoda</taxon>
        <taxon>Insecta</taxon>
        <taxon>Pterygota</taxon>
        <taxon>Neoptera</taxon>
        <taxon>Endopterygota</taxon>
        <taxon>Coleoptera</taxon>
        <taxon>Polyphaga</taxon>
        <taxon>Elateriformia</taxon>
        <taxon>Elateroidea</taxon>
        <taxon>Lampyridae</taxon>
        <taxon>Lampyrinae</taxon>
        <taxon>Pyrocoelia</taxon>
    </lineage>
</organism>
<evidence type="ECO:0000313" key="1">
    <source>
        <dbReference type="EMBL" id="KAK5645148.1"/>
    </source>
</evidence>
<dbReference type="Proteomes" id="UP001329430">
    <property type="component" value="Chromosome 4"/>
</dbReference>
<name>A0AAN7VE62_9COLE</name>
<accession>A0AAN7VE62</accession>